<dbReference type="GO" id="GO:0006887">
    <property type="term" value="P:exocytosis"/>
    <property type="evidence" value="ECO:0007669"/>
    <property type="project" value="UniProtKB-KW"/>
</dbReference>
<dbReference type="AlphaFoldDB" id="A0AAD3SIP8"/>
<feature type="compositionally biased region" description="Low complexity" evidence="4">
    <location>
        <begin position="1"/>
        <end position="13"/>
    </location>
</feature>
<dbReference type="EMBL" id="BSYO01000011">
    <property type="protein sequence ID" value="GMH12320.1"/>
    <property type="molecule type" value="Genomic_DNA"/>
</dbReference>
<keyword evidence="2 3" id="KW-0813">Transport</keyword>
<evidence type="ECO:0000259" key="5">
    <source>
        <dbReference type="Pfam" id="PF03081"/>
    </source>
</evidence>
<dbReference type="Pfam" id="PF20669">
    <property type="entry name" value="Exo70_N"/>
    <property type="match status" value="1"/>
</dbReference>
<organism evidence="6 7">
    <name type="scientific">Nepenthes gracilis</name>
    <name type="common">Slender pitcher plant</name>
    <dbReference type="NCBI Taxonomy" id="150966"/>
    <lineage>
        <taxon>Eukaryota</taxon>
        <taxon>Viridiplantae</taxon>
        <taxon>Streptophyta</taxon>
        <taxon>Embryophyta</taxon>
        <taxon>Tracheophyta</taxon>
        <taxon>Spermatophyta</taxon>
        <taxon>Magnoliopsida</taxon>
        <taxon>eudicotyledons</taxon>
        <taxon>Gunneridae</taxon>
        <taxon>Pentapetalae</taxon>
        <taxon>Caryophyllales</taxon>
        <taxon>Nepenthaceae</taxon>
        <taxon>Nepenthes</taxon>
    </lineage>
</organism>
<dbReference type="Gene3D" id="1.20.1280.170">
    <property type="entry name" value="Exocyst complex component Exo70"/>
    <property type="match status" value="1"/>
</dbReference>
<evidence type="ECO:0000256" key="2">
    <source>
        <dbReference type="ARBA" id="ARBA00022448"/>
    </source>
</evidence>
<evidence type="ECO:0000313" key="7">
    <source>
        <dbReference type="Proteomes" id="UP001279734"/>
    </source>
</evidence>
<feature type="region of interest" description="Disordered" evidence="4">
    <location>
        <begin position="624"/>
        <end position="675"/>
    </location>
</feature>
<evidence type="ECO:0000256" key="3">
    <source>
        <dbReference type="RuleBase" id="RU365026"/>
    </source>
</evidence>
<comment type="function">
    <text evidence="3">Component of the exocyst complex.</text>
</comment>
<protein>
    <recommendedName>
        <fullName evidence="3">Exocyst subunit Exo70 family protein</fullName>
    </recommendedName>
</protein>
<evidence type="ECO:0000256" key="4">
    <source>
        <dbReference type="SAM" id="MobiDB-lite"/>
    </source>
</evidence>
<accession>A0AAD3SIP8</accession>
<keyword evidence="7" id="KW-1185">Reference proteome</keyword>
<proteinExistence type="inferred from homology"/>
<keyword evidence="3" id="KW-0653">Protein transport</keyword>
<feature type="compositionally biased region" description="Low complexity" evidence="4">
    <location>
        <begin position="627"/>
        <end position="647"/>
    </location>
</feature>
<dbReference type="Proteomes" id="UP001279734">
    <property type="component" value="Unassembled WGS sequence"/>
</dbReference>
<dbReference type="SUPFAM" id="SSF74788">
    <property type="entry name" value="Cullin repeat-like"/>
    <property type="match status" value="1"/>
</dbReference>
<dbReference type="GO" id="GO:0015031">
    <property type="term" value="P:protein transport"/>
    <property type="evidence" value="ECO:0007669"/>
    <property type="project" value="UniProtKB-KW"/>
</dbReference>
<keyword evidence="3" id="KW-0268">Exocytosis</keyword>
<comment type="similarity">
    <text evidence="1 3">Belongs to the EXO70 family.</text>
</comment>
<dbReference type="GO" id="GO:0005546">
    <property type="term" value="F:phosphatidylinositol-4,5-bisphosphate binding"/>
    <property type="evidence" value="ECO:0007669"/>
    <property type="project" value="InterPro"/>
</dbReference>
<dbReference type="Pfam" id="PF03081">
    <property type="entry name" value="Exo70_C"/>
    <property type="match status" value="1"/>
</dbReference>
<dbReference type="InterPro" id="IPR004140">
    <property type="entry name" value="Exo70"/>
</dbReference>
<evidence type="ECO:0000313" key="6">
    <source>
        <dbReference type="EMBL" id="GMH12320.1"/>
    </source>
</evidence>
<feature type="region of interest" description="Disordered" evidence="4">
    <location>
        <begin position="1"/>
        <end position="23"/>
    </location>
</feature>
<feature type="domain" description="Exocyst complex subunit Exo70 C-terminal" evidence="5">
    <location>
        <begin position="249"/>
        <end position="614"/>
    </location>
</feature>
<gene>
    <name evidence="6" type="ORF">Nepgr_014161</name>
</gene>
<comment type="caution">
    <text evidence="6">The sequence shown here is derived from an EMBL/GenBank/DDBJ whole genome shotgun (WGS) entry which is preliminary data.</text>
</comment>
<dbReference type="GO" id="GO:0000145">
    <property type="term" value="C:exocyst"/>
    <property type="evidence" value="ECO:0007669"/>
    <property type="project" value="InterPro"/>
</dbReference>
<feature type="compositionally biased region" description="Polar residues" evidence="4">
    <location>
        <begin position="657"/>
        <end position="668"/>
    </location>
</feature>
<dbReference type="InterPro" id="IPR046364">
    <property type="entry name" value="Exo70_C"/>
</dbReference>
<dbReference type="InterPro" id="IPR016159">
    <property type="entry name" value="Cullin_repeat-like_dom_sf"/>
</dbReference>
<name>A0AAD3SIP8_NEPGR</name>
<evidence type="ECO:0000256" key="1">
    <source>
        <dbReference type="ARBA" id="ARBA00006756"/>
    </source>
</evidence>
<dbReference type="PANTHER" id="PTHR12542:SF17">
    <property type="entry name" value="EXOCYST SUBUNIT EXO70 FAMILY PROTEIN"/>
    <property type="match status" value="1"/>
</dbReference>
<dbReference type="PANTHER" id="PTHR12542">
    <property type="entry name" value="EXOCYST COMPLEX PROTEIN EXO70"/>
    <property type="match status" value="1"/>
</dbReference>
<reference evidence="6" key="1">
    <citation type="submission" date="2023-05" db="EMBL/GenBank/DDBJ databases">
        <title>Nepenthes gracilis genome sequencing.</title>
        <authorList>
            <person name="Fukushima K."/>
        </authorList>
    </citation>
    <scope>NUCLEOTIDE SEQUENCE</scope>
    <source>
        <strain evidence="6">SING2019-196</strain>
    </source>
</reference>
<sequence>MRNKLSKSSPSSSHHFRPPLPSSVQTFSESIMEETIQTATKIITKWGYCEDSRYSETESLFKEHRKEAEELTAVIKDLQSAMKYLLSTKSSSQMLAQGQNLLQMAMKRLQKEFYSILKTDTVYLDPESLTTRLSRRLNKSLSISNGLSERSTAPESDFEDYCASEDDSKNIDDSGLEIERILIPAMNDLRMIANCMINSGYAVECMTVYKNVRKSMVDEGLFRFGIQRLSSATSHFHKMNWETTELKIKNWLNAVNFAVKKLFYGEKILCDHVFSSSETIRESCFYEVTSDGALALFGFPEQITKDKTYLHKSPERIFRILDLYEVIIEIFPDIESIFCFDSTSAVRSQAEASLAELVEAIPRMLTKFESAIQKENSKSLVAGGGLHPLTRYVMNYLAFLSDYSAALSDVLADWPLDSNASLPENYFDRSDDGPSGNVSVRFAWLILVLLCKLDGKAKRYPDVSLSYLFLTNNLRYVVEKVRRNSNLRYLLGDRWLAKLDDKVTQYAADYQRVGWSQVIAALPSRPAAEISLKKAKDYLVKFNAAFDDTYRKQKEWVVADLKLRDEIKLSLARKVLPMYRKLHNKCRVSLTTEREIEGFQSTVIFAPEDLENYLFQLFETETGDDGGASSSGTVTASSPSPAYSSPSHTRTGRTRSRATPSFSAGSDSLRSRDGG</sequence>